<dbReference type="InterPro" id="IPR045035">
    <property type="entry name" value="YSL-like"/>
</dbReference>
<dbReference type="PANTHER" id="PTHR31645">
    <property type="entry name" value="OLIGOPEPTIDE TRANSPORTER YGL114W-RELATED"/>
    <property type="match status" value="1"/>
</dbReference>
<organism evidence="9 10">
    <name type="scientific">Tetradesmus obliquus</name>
    <name type="common">Green alga</name>
    <name type="synonym">Acutodesmus obliquus</name>
    <dbReference type="NCBI Taxonomy" id="3088"/>
    <lineage>
        <taxon>Eukaryota</taxon>
        <taxon>Viridiplantae</taxon>
        <taxon>Chlorophyta</taxon>
        <taxon>core chlorophytes</taxon>
        <taxon>Chlorophyceae</taxon>
        <taxon>CS clade</taxon>
        <taxon>Sphaeropleales</taxon>
        <taxon>Scenedesmaceae</taxon>
        <taxon>Tetradesmus</taxon>
    </lineage>
</organism>
<dbReference type="Pfam" id="PF03169">
    <property type="entry name" value="OPT"/>
    <property type="match status" value="1"/>
</dbReference>
<feature type="transmembrane region" description="Helical" evidence="7">
    <location>
        <begin position="571"/>
        <end position="593"/>
    </location>
</feature>
<evidence type="ECO:0000256" key="3">
    <source>
        <dbReference type="ARBA" id="ARBA00022448"/>
    </source>
</evidence>
<evidence type="ECO:0000256" key="4">
    <source>
        <dbReference type="ARBA" id="ARBA00022692"/>
    </source>
</evidence>
<feature type="transmembrane region" description="Helical" evidence="7">
    <location>
        <begin position="233"/>
        <end position="253"/>
    </location>
</feature>
<evidence type="ECO:0000313" key="9">
    <source>
        <dbReference type="EMBL" id="WIA17766.1"/>
    </source>
</evidence>
<evidence type="ECO:0000256" key="2">
    <source>
        <dbReference type="ARBA" id="ARBA00010276"/>
    </source>
</evidence>
<name>A0ABY8UBE2_TETOB</name>
<feature type="signal peptide" evidence="8">
    <location>
        <begin position="1"/>
        <end position="21"/>
    </location>
</feature>
<evidence type="ECO:0000256" key="1">
    <source>
        <dbReference type="ARBA" id="ARBA00004141"/>
    </source>
</evidence>
<comment type="similarity">
    <text evidence="2">Belongs to the YSL (TC 2.A.67.2) family.</text>
</comment>
<keyword evidence="4 7" id="KW-0812">Transmembrane</keyword>
<sequence length="640" mass="67118">MTPSLNIAGGLLSYVLLKAFTQLSSRCSSSSSSSSSSSGPLLPPLPLPASFTPQENAVVQTMTSACYSLAGYSGFGSYLLAMGYQAYLNVGGVPQGQPGYQADAVIEPTPQRVWPYLLLIAFAGMFALLGLRNLLILHWRLPYPSGSASGYMILSLHSQGGAEAAAAAAKVKLLAVSAAASFLFDAFKWVFQGPRYSCGFSSLPTFGKAAAAWTWRFDFQQQYIGAGMLVPHVVAWSMMLGAVLSWGVMWPLLSRREGDWYPAGLPSSDMRGMGGYKIWLAVGLLLGEGAYIMAKAALLGLRHAPGGGSSNSAEAAQSEAGDGAVGKQQGGVAGMAFKESWQERTVREAVFRSCAIPWWLGPCGYAALAALGTAFLPLLYPPAKWHMTLVAFLIGPPIALANAYGAGLTDQDNGANYATLALFLFAAWAGSSGNGVIAGCALMGVVMVCAVTASVLMQDFRTAYITQTHPTAMFVAQLAGTALGVVLAPAVFFMFWSTGLVGQKDGPYPNPFADVSRGIAVIGTEGLSALPRHCGTLAATFFAAGLLLCSLRDALPHQFARFIPSPMGMAFSFYIGANNAIDFFLGSIIMMIWEWKRPQAALQLGPLLAAGLIVGDGLWAVPAALLAVGGVAPPFCLKVA</sequence>
<gene>
    <name evidence="9" type="ORF">OEZ85_009279</name>
</gene>
<keyword evidence="5 7" id="KW-1133">Transmembrane helix</keyword>
<evidence type="ECO:0000256" key="7">
    <source>
        <dbReference type="SAM" id="Phobius"/>
    </source>
</evidence>
<keyword evidence="10" id="KW-1185">Reference proteome</keyword>
<feature type="transmembrane region" description="Helical" evidence="7">
    <location>
        <begin position="530"/>
        <end position="551"/>
    </location>
</feature>
<feature type="transmembrane region" description="Helical" evidence="7">
    <location>
        <begin position="478"/>
        <end position="496"/>
    </location>
</feature>
<evidence type="ECO:0000256" key="6">
    <source>
        <dbReference type="ARBA" id="ARBA00023136"/>
    </source>
</evidence>
<feature type="transmembrane region" description="Helical" evidence="7">
    <location>
        <begin position="385"/>
        <end position="407"/>
    </location>
</feature>
<accession>A0ABY8UBE2</accession>
<protein>
    <submittedName>
        <fullName evidence="9">Uncharacterized protein</fullName>
    </submittedName>
</protein>
<keyword evidence="8" id="KW-0732">Signal</keyword>
<evidence type="ECO:0000256" key="8">
    <source>
        <dbReference type="SAM" id="SignalP"/>
    </source>
</evidence>
<feature type="transmembrane region" description="Helical" evidence="7">
    <location>
        <begin position="356"/>
        <end position="379"/>
    </location>
</feature>
<dbReference type="NCBIfam" id="TIGR00728">
    <property type="entry name" value="OPT_sfam"/>
    <property type="match status" value="1"/>
</dbReference>
<feature type="transmembrane region" description="Helical" evidence="7">
    <location>
        <begin position="436"/>
        <end position="457"/>
    </location>
</feature>
<evidence type="ECO:0000256" key="5">
    <source>
        <dbReference type="ARBA" id="ARBA00022989"/>
    </source>
</evidence>
<proteinExistence type="inferred from homology"/>
<reference evidence="9 10" key="1">
    <citation type="submission" date="2023-05" db="EMBL/GenBank/DDBJ databases">
        <title>A 100% complete, gapless, phased diploid assembly of the Scenedesmus obliquus UTEX 3031 genome.</title>
        <authorList>
            <person name="Biondi T.C."/>
            <person name="Hanschen E.R."/>
            <person name="Kwon T."/>
            <person name="Eng W."/>
            <person name="Kruse C.P.S."/>
            <person name="Koehler S.I."/>
            <person name="Kunde Y."/>
            <person name="Gleasner C.D."/>
            <person name="You Mak K.T."/>
            <person name="Polle J."/>
            <person name="Hovde B.T."/>
            <person name="Starkenburg S.R."/>
        </authorList>
    </citation>
    <scope>NUCLEOTIDE SEQUENCE [LARGE SCALE GENOMIC DNA]</scope>
    <source>
        <strain evidence="9 10">DOE0152z</strain>
    </source>
</reference>
<dbReference type="PANTHER" id="PTHR31645:SF0">
    <property type="entry name" value="OLIGOPEPTIDE TRANSPORTER YGL114W-RELATED"/>
    <property type="match status" value="1"/>
</dbReference>
<feature type="transmembrane region" description="Helical" evidence="7">
    <location>
        <begin position="414"/>
        <end position="430"/>
    </location>
</feature>
<dbReference type="EMBL" id="CP126216">
    <property type="protein sequence ID" value="WIA17766.1"/>
    <property type="molecule type" value="Genomic_DNA"/>
</dbReference>
<evidence type="ECO:0000313" key="10">
    <source>
        <dbReference type="Proteomes" id="UP001244341"/>
    </source>
</evidence>
<keyword evidence="3" id="KW-0813">Transport</keyword>
<feature type="transmembrane region" description="Helical" evidence="7">
    <location>
        <begin position="605"/>
        <end position="628"/>
    </location>
</feature>
<feature type="transmembrane region" description="Helical" evidence="7">
    <location>
        <begin position="113"/>
        <end position="131"/>
    </location>
</feature>
<feature type="chain" id="PRO_5045623295" evidence="8">
    <location>
        <begin position="22"/>
        <end position="640"/>
    </location>
</feature>
<feature type="transmembrane region" description="Helical" evidence="7">
    <location>
        <begin position="273"/>
        <end position="294"/>
    </location>
</feature>
<dbReference type="Proteomes" id="UP001244341">
    <property type="component" value="Chromosome 9b"/>
</dbReference>
<keyword evidence="6 7" id="KW-0472">Membrane</keyword>
<dbReference type="InterPro" id="IPR004813">
    <property type="entry name" value="OPT"/>
</dbReference>
<comment type="subcellular location">
    <subcellularLocation>
        <location evidence="1">Membrane</location>
        <topology evidence="1">Multi-pass membrane protein</topology>
    </subcellularLocation>
</comment>